<dbReference type="PANTHER" id="PTHR43715">
    <property type="entry name" value="GDP-MANNOSE 4,6-DEHYDRATASE"/>
    <property type="match status" value="1"/>
</dbReference>
<dbReference type="Gene3D" id="3.40.50.720">
    <property type="entry name" value="NAD(P)-binding Rossmann-like Domain"/>
    <property type="match status" value="1"/>
</dbReference>
<dbReference type="Gene3D" id="3.90.25.10">
    <property type="entry name" value="UDP-galactose 4-epimerase, domain 1"/>
    <property type="match status" value="1"/>
</dbReference>
<dbReference type="FunFam" id="3.40.50.720:FF:000924">
    <property type="entry name" value="GDP-mannose 4,6 dehydratase"/>
    <property type="match status" value="1"/>
</dbReference>
<dbReference type="GO" id="GO:0008446">
    <property type="term" value="F:GDP-mannose 4,6-dehydratase activity"/>
    <property type="evidence" value="ECO:0007669"/>
    <property type="project" value="UniProtKB-EC"/>
</dbReference>
<gene>
    <name evidence="6" type="ORF">HAKA00212_LOCUS10652</name>
</gene>
<evidence type="ECO:0000256" key="2">
    <source>
        <dbReference type="ARBA" id="ARBA00009263"/>
    </source>
</evidence>
<evidence type="ECO:0000259" key="5">
    <source>
        <dbReference type="Pfam" id="PF16363"/>
    </source>
</evidence>
<accession>A0A6V2ZLW4</accession>
<evidence type="ECO:0000256" key="3">
    <source>
        <dbReference type="ARBA" id="ARBA00011989"/>
    </source>
</evidence>
<proteinExistence type="inferred from homology"/>
<reference evidence="6" key="1">
    <citation type="submission" date="2021-01" db="EMBL/GenBank/DDBJ databases">
        <authorList>
            <person name="Corre E."/>
            <person name="Pelletier E."/>
            <person name="Niang G."/>
            <person name="Scheremetjew M."/>
            <person name="Finn R."/>
            <person name="Kale V."/>
            <person name="Holt S."/>
            <person name="Cochrane G."/>
            <person name="Meng A."/>
            <person name="Brown T."/>
            <person name="Cohen L."/>
        </authorList>
    </citation>
    <scope>NUCLEOTIDE SEQUENCE</scope>
    <source>
        <strain evidence="6">CCMP3107</strain>
    </source>
</reference>
<dbReference type="NCBIfam" id="TIGR01472">
    <property type="entry name" value="gmd"/>
    <property type="match status" value="1"/>
</dbReference>
<sequence length="368" mass="41375">MSKEPVANEQKNEINPCFPAVMPDSCHGRVALITGITGQDGYYLAELLLEKGYEVHGMIRRPSNKIEHIYSNTRLRLHFGNLSDASSLTSLIFLIKPDEIYNLGAVSSVHISFQMPEYTADVDGMGTLRLLDAVRAVGRAEHTKIYQASSSELFGNSTITPQTETTPFHPRSPYGVAKLFAYWIVVNYREAYGMHLTNGILFNHESPRRNPSFVSRKITRGVARISKGLQEKLVLGNLDSRRDWGHARDYVRGMWMMMQIEHGDDFILATGDTHTVREFVEAAFAHVSVSLVWEGDGVNEKGLVRESRKVVVQVSEEFFRPTEVDVAVGDASKARRYFNWEPTIGFDELVADMMDADLARLESGNLID</sequence>
<evidence type="ECO:0000313" key="6">
    <source>
        <dbReference type="EMBL" id="CAE0631947.1"/>
    </source>
</evidence>
<dbReference type="PANTHER" id="PTHR43715:SF1">
    <property type="entry name" value="GDP-MANNOSE 4,6 DEHYDRATASE"/>
    <property type="match status" value="1"/>
</dbReference>
<comment type="cofactor">
    <cofactor evidence="1">
        <name>NADP(+)</name>
        <dbReference type="ChEBI" id="CHEBI:58349"/>
    </cofactor>
</comment>
<protein>
    <recommendedName>
        <fullName evidence="3">GDP-mannose 4,6-dehydratase</fullName>
        <ecNumber evidence="3">4.2.1.47</ecNumber>
    </recommendedName>
</protein>
<name>A0A6V2ZLW4_HETAK</name>
<feature type="domain" description="NAD(P)-binding" evidence="5">
    <location>
        <begin position="32"/>
        <end position="353"/>
    </location>
</feature>
<organism evidence="6">
    <name type="scientific">Heterosigma akashiwo</name>
    <name type="common">Chromophytic alga</name>
    <name type="synonym">Heterosigma carterae</name>
    <dbReference type="NCBI Taxonomy" id="2829"/>
    <lineage>
        <taxon>Eukaryota</taxon>
        <taxon>Sar</taxon>
        <taxon>Stramenopiles</taxon>
        <taxon>Ochrophyta</taxon>
        <taxon>Raphidophyceae</taxon>
        <taxon>Chattonellales</taxon>
        <taxon>Chattonellaceae</taxon>
        <taxon>Heterosigma</taxon>
    </lineage>
</organism>
<dbReference type="InterPro" id="IPR036291">
    <property type="entry name" value="NAD(P)-bd_dom_sf"/>
</dbReference>
<comment type="similarity">
    <text evidence="2">Belongs to the NAD(P)-dependent epimerase/dehydratase family. GDP-mannose 4,6-dehydratase subfamily.</text>
</comment>
<evidence type="ECO:0000256" key="1">
    <source>
        <dbReference type="ARBA" id="ARBA00001937"/>
    </source>
</evidence>
<dbReference type="InterPro" id="IPR016040">
    <property type="entry name" value="NAD(P)-bd_dom"/>
</dbReference>
<dbReference type="SUPFAM" id="SSF51735">
    <property type="entry name" value="NAD(P)-binding Rossmann-fold domains"/>
    <property type="match status" value="1"/>
</dbReference>
<dbReference type="Pfam" id="PF16363">
    <property type="entry name" value="GDP_Man_Dehyd"/>
    <property type="match status" value="1"/>
</dbReference>
<dbReference type="AlphaFoldDB" id="A0A6V2ZLW4"/>
<dbReference type="InterPro" id="IPR006368">
    <property type="entry name" value="GDP_Man_deHydtase"/>
</dbReference>
<dbReference type="CDD" id="cd05260">
    <property type="entry name" value="GDP_MD_SDR_e"/>
    <property type="match status" value="1"/>
</dbReference>
<dbReference type="EMBL" id="HBIU01022915">
    <property type="protein sequence ID" value="CAE0631947.1"/>
    <property type="molecule type" value="Transcribed_RNA"/>
</dbReference>
<keyword evidence="4" id="KW-0456">Lyase</keyword>
<dbReference type="GO" id="GO:0042351">
    <property type="term" value="P:'de novo' GDP-L-fucose biosynthetic process"/>
    <property type="evidence" value="ECO:0007669"/>
    <property type="project" value="TreeGrafter"/>
</dbReference>
<dbReference type="HAMAP" id="MF_00955">
    <property type="entry name" value="GDP_Man_dehydratase"/>
    <property type="match status" value="1"/>
</dbReference>
<dbReference type="EC" id="4.2.1.47" evidence="3"/>
<evidence type="ECO:0000256" key="4">
    <source>
        <dbReference type="ARBA" id="ARBA00023239"/>
    </source>
</evidence>